<dbReference type="RefSeq" id="WP_153419908.1">
    <property type="nucleotide sequence ID" value="NZ_WFLM01000003.1"/>
</dbReference>
<proteinExistence type="predicted"/>
<evidence type="ECO:0000313" key="2">
    <source>
        <dbReference type="EMBL" id="KAB8038684.1"/>
    </source>
</evidence>
<keyword evidence="3" id="KW-1185">Reference proteome</keyword>
<dbReference type="EMBL" id="WFLM01000003">
    <property type="protein sequence ID" value="KAB8038684.1"/>
    <property type="molecule type" value="Genomic_DNA"/>
</dbReference>
<dbReference type="SUPFAM" id="SSF103088">
    <property type="entry name" value="OmpA-like"/>
    <property type="match status" value="1"/>
</dbReference>
<dbReference type="Pfam" id="PF00691">
    <property type="entry name" value="OmpA"/>
    <property type="match status" value="1"/>
</dbReference>
<evidence type="ECO:0000313" key="3">
    <source>
        <dbReference type="Proteomes" id="UP000437748"/>
    </source>
</evidence>
<comment type="caution">
    <text evidence="2">The sequence shown here is derived from an EMBL/GenBank/DDBJ whole genome shotgun (WGS) entry which is preliminary data.</text>
</comment>
<dbReference type="OrthoDB" id="5292216at2"/>
<dbReference type="AlphaFoldDB" id="A0A6N6VTW7"/>
<evidence type="ECO:0000259" key="1">
    <source>
        <dbReference type="Pfam" id="PF00691"/>
    </source>
</evidence>
<sequence length="310" mass="35671">MNLKRNNINRNVRRAISYYPCILLLFPNYGYSYKFPDSIPYTPYSSKSTYFHKSYPEQECTPKGMDTQTLRLEFSERTKTINEFRVGWNYYSSSEIPNYLKPTIGGEIQVARCLPPGKWAFLGKGNVIGINGNIVEALVKGYEYKTSSAGKIPIDFVDTGNMYWRPMAGDVIFPVEKIINKKLTVSPKIELSFQDLFISVDLNQYSYELSRQGEEILKDKFEKFKNLNGKMLIEGFILTSGNREELRIESLMRAQSVSKYLANTFNINENQIISIGYGNDWLQSGMQPVKSWPNKEITHGIVLRMMPESN</sequence>
<feature type="domain" description="OmpA-like" evidence="1">
    <location>
        <begin position="206"/>
        <end position="280"/>
    </location>
</feature>
<dbReference type="Gene3D" id="3.30.1330.60">
    <property type="entry name" value="OmpA-like domain"/>
    <property type="match status" value="1"/>
</dbReference>
<dbReference type="InterPro" id="IPR006665">
    <property type="entry name" value="OmpA-like"/>
</dbReference>
<dbReference type="InterPro" id="IPR036737">
    <property type="entry name" value="OmpA-like_sf"/>
</dbReference>
<accession>A0A6N6VTW7</accession>
<protein>
    <submittedName>
        <fullName evidence="2">OmpA family protein</fullName>
    </submittedName>
</protein>
<reference evidence="2 3" key="1">
    <citation type="submission" date="2019-10" db="EMBL/GenBank/DDBJ databases">
        <title>New species of Slilvanegrellaceae.</title>
        <authorList>
            <person name="Pitt A."/>
            <person name="Hahn M.W."/>
        </authorList>
    </citation>
    <scope>NUCLEOTIDE SEQUENCE [LARGE SCALE GENOMIC DNA]</scope>
    <source>
        <strain evidence="2 3">SP-Ram-0.45-NSY-1</strain>
    </source>
</reference>
<gene>
    <name evidence="2" type="ORF">GCL60_07420</name>
</gene>
<name>A0A6N6VTW7_9BACT</name>
<organism evidence="2 3">
    <name type="scientific">Silvanigrella paludirubra</name>
    <dbReference type="NCBI Taxonomy" id="2499159"/>
    <lineage>
        <taxon>Bacteria</taxon>
        <taxon>Pseudomonadati</taxon>
        <taxon>Bdellovibrionota</taxon>
        <taxon>Oligoflexia</taxon>
        <taxon>Silvanigrellales</taxon>
        <taxon>Silvanigrellaceae</taxon>
        <taxon>Silvanigrella</taxon>
    </lineage>
</organism>
<dbReference type="Proteomes" id="UP000437748">
    <property type="component" value="Unassembled WGS sequence"/>
</dbReference>